<keyword evidence="3 6" id="KW-1133">Transmembrane helix</keyword>
<evidence type="ECO:0000256" key="2">
    <source>
        <dbReference type="ARBA" id="ARBA00022692"/>
    </source>
</evidence>
<dbReference type="Pfam" id="PF10242">
    <property type="entry name" value="L_HMGIC_fpl"/>
    <property type="match status" value="1"/>
</dbReference>
<dbReference type="InterPro" id="IPR019372">
    <property type="entry name" value="LHFPL"/>
</dbReference>
<evidence type="ECO:0000256" key="4">
    <source>
        <dbReference type="ARBA" id="ARBA00023136"/>
    </source>
</evidence>
<keyword evidence="2 6" id="KW-0812">Transmembrane</keyword>
<keyword evidence="8" id="KW-1185">Reference proteome</keyword>
<evidence type="ECO:0000256" key="1">
    <source>
        <dbReference type="ARBA" id="ARBA00004141"/>
    </source>
</evidence>
<sequence length="226" mass="24998">MALPQTSFLSRFTLCLACIAFVLYVIGFAAPNWLEQEFELPPQPPALPRPLPVKANMGLYAACQEVTYTTPNGTKVVEDCSSDGAAQWQFIAVGLAIVGMVTCLTALVLACLYHFNIKVNRKCCIRHFIAFFNFTSSGGMTAALIMYACNRKFQVKPPLPYQYDFDLDWAYYVSTASAALLGIITLFNVIDIIWTKKCYESAASEDPEVAENKKRKNVNGISKSSS</sequence>
<evidence type="ECO:0000256" key="3">
    <source>
        <dbReference type="ARBA" id="ARBA00022989"/>
    </source>
</evidence>
<feature type="transmembrane region" description="Helical" evidence="6">
    <location>
        <begin position="12"/>
        <end position="34"/>
    </location>
</feature>
<feature type="transmembrane region" description="Helical" evidence="6">
    <location>
        <begin position="169"/>
        <end position="190"/>
    </location>
</feature>
<comment type="caution">
    <text evidence="7">The sequence shown here is derived from an EMBL/GenBank/DDBJ whole genome shotgun (WGS) entry which is preliminary data.</text>
</comment>
<comment type="subcellular location">
    <subcellularLocation>
        <location evidence="1">Membrane</location>
        <topology evidence="1">Multi-pass membrane protein</topology>
    </subcellularLocation>
</comment>
<dbReference type="AlphaFoldDB" id="A0AAV2H2F5"/>
<protein>
    <submittedName>
        <fullName evidence="7">Uncharacterized protein</fullName>
    </submittedName>
</protein>
<dbReference type="EMBL" id="CAXITT010000019">
    <property type="protein sequence ID" value="CAL1527578.1"/>
    <property type="molecule type" value="Genomic_DNA"/>
</dbReference>
<organism evidence="7 8">
    <name type="scientific">Lymnaea stagnalis</name>
    <name type="common">Great pond snail</name>
    <name type="synonym">Helix stagnalis</name>
    <dbReference type="NCBI Taxonomy" id="6523"/>
    <lineage>
        <taxon>Eukaryota</taxon>
        <taxon>Metazoa</taxon>
        <taxon>Spiralia</taxon>
        <taxon>Lophotrochozoa</taxon>
        <taxon>Mollusca</taxon>
        <taxon>Gastropoda</taxon>
        <taxon>Heterobranchia</taxon>
        <taxon>Euthyneura</taxon>
        <taxon>Panpulmonata</taxon>
        <taxon>Hygrophila</taxon>
        <taxon>Lymnaeoidea</taxon>
        <taxon>Lymnaeidae</taxon>
        <taxon>Lymnaea</taxon>
    </lineage>
</organism>
<proteinExistence type="predicted"/>
<dbReference type="PANTHER" id="PTHR21284">
    <property type="entry name" value="EG:80H7.2 PROTEIN"/>
    <property type="match status" value="1"/>
</dbReference>
<keyword evidence="4 6" id="KW-0472">Membrane</keyword>
<name>A0AAV2H2F5_LYMST</name>
<dbReference type="GO" id="GO:0016020">
    <property type="term" value="C:membrane"/>
    <property type="evidence" value="ECO:0007669"/>
    <property type="project" value="UniProtKB-SubCell"/>
</dbReference>
<dbReference type="Proteomes" id="UP001497497">
    <property type="component" value="Unassembled WGS sequence"/>
</dbReference>
<feature type="region of interest" description="Disordered" evidence="5">
    <location>
        <begin position="204"/>
        <end position="226"/>
    </location>
</feature>
<evidence type="ECO:0000256" key="6">
    <source>
        <dbReference type="SAM" id="Phobius"/>
    </source>
</evidence>
<feature type="transmembrane region" description="Helical" evidence="6">
    <location>
        <begin position="91"/>
        <end position="115"/>
    </location>
</feature>
<dbReference type="Gene3D" id="1.20.140.150">
    <property type="match status" value="1"/>
</dbReference>
<accession>A0AAV2H2F5</accession>
<feature type="transmembrane region" description="Helical" evidence="6">
    <location>
        <begin position="127"/>
        <end position="149"/>
    </location>
</feature>
<evidence type="ECO:0000313" key="7">
    <source>
        <dbReference type="EMBL" id="CAL1527578.1"/>
    </source>
</evidence>
<reference evidence="7 8" key="1">
    <citation type="submission" date="2024-04" db="EMBL/GenBank/DDBJ databases">
        <authorList>
            <consortium name="Genoscope - CEA"/>
            <person name="William W."/>
        </authorList>
    </citation>
    <scope>NUCLEOTIDE SEQUENCE [LARGE SCALE GENOMIC DNA]</scope>
</reference>
<evidence type="ECO:0000256" key="5">
    <source>
        <dbReference type="SAM" id="MobiDB-lite"/>
    </source>
</evidence>
<dbReference type="PANTHER" id="PTHR21284:SF12">
    <property type="entry name" value="EG:80H7.2 PROTEIN"/>
    <property type="match status" value="1"/>
</dbReference>
<gene>
    <name evidence="7" type="ORF">GSLYS_00001748001</name>
</gene>
<evidence type="ECO:0000313" key="8">
    <source>
        <dbReference type="Proteomes" id="UP001497497"/>
    </source>
</evidence>